<proteinExistence type="predicted"/>
<name>A0ABP3HWU7_9ACTN</name>
<evidence type="ECO:0000313" key="3">
    <source>
        <dbReference type="Proteomes" id="UP001500063"/>
    </source>
</evidence>
<keyword evidence="3" id="KW-1185">Reference proteome</keyword>
<evidence type="ECO:0000313" key="2">
    <source>
        <dbReference type="EMBL" id="GAA0382558.1"/>
    </source>
</evidence>
<feature type="chain" id="PRO_5047280097" evidence="1">
    <location>
        <begin position="38"/>
        <end position="180"/>
    </location>
</feature>
<comment type="caution">
    <text evidence="2">The sequence shown here is derived from an EMBL/GenBank/DDBJ whole genome shotgun (WGS) entry which is preliminary data.</text>
</comment>
<dbReference type="Proteomes" id="UP001500063">
    <property type="component" value="Unassembled WGS sequence"/>
</dbReference>
<sequence>MRTTKRPPNRTRTIAGAAMAVVLAGAGVGLAAPPALADTVAVQYTCTGPGAPSGVQSLSIAVTAPASVQQGGTADLTVDVITTLTAPIDIPAGSVSGELTLNLGGTATGSVTATGFSNADTIPSGTPVTVTGGKASARLDSAGSATFSPGDATVHVFGITVACSISGTAPVAATTEVVGS</sequence>
<gene>
    <name evidence="2" type="ORF">GCM10010319_71170</name>
</gene>
<dbReference type="EMBL" id="BAAABW010000047">
    <property type="protein sequence ID" value="GAA0382558.1"/>
    <property type="molecule type" value="Genomic_DNA"/>
</dbReference>
<organism evidence="2 3">
    <name type="scientific">Streptomyces blastmyceticus</name>
    <dbReference type="NCBI Taxonomy" id="68180"/>
    <lineage>
        <taxon>Bacteria</taxon>
        <taxon>Bacillati</taxon>
        <taxon>Actinomycetota</taxon>
        <taxon>Actinomycetes</taxon>
        <taxon>Kitasatosporales</taxon>
        <taxon>Streptomycetaceae</taxon>
        <taxon>Streptomyces</taxon>
    </lineage>
</organism>
<reference evidence="3" key="1">
    <citation type="journal article" date="2019" name="Int. J. Syst. Evol. Microbiol.">
        <title>The Global Catalogue of Microorganisms (GCM) 10K type strain sequencing project: providing services to taxonomists for standard genome sequencing and annotation.</title>
        <authorList>
            <consortium name="The Broad Institute Genomics Platform"/>
            <consortium name="The Broad Institute Genome Sequencing Center for Infectious Disease"/>
            <person name="Wu L."/>
            <person name="Ma J."/>
        </authorList>
    </citation>
    <scope>NUCLEOTIDE SEQUENCE [LARGE SCALE GENOMIC DNA]</scope>
    <source>
        <strain evidence="3">JCM 4565</strain>
    </source>
</reference>
<evidence type="ECO:0000256" key="1">
    <source>
        <dbReference type="SAM" id="SignalP"/>
    </source>
</evidence>
<feature type="signal peptide" evidence="1">
    <location>
        <begin position="1"/>
        <end position="37"/>
    </location>
</feature>
<protein>
    <submittedName>
        <fullName evidence="2">Uncharacterized protein</fullName>
    </submittedName>
</protein>
<accession>A0ABP3HWU7</accession>
<dbReference type="PROSITE" id="PS51318">
    <property type="entry name" value="TAT"/>
    <property type="match status" value="1"/>
</dbReference>
<dbReference type="InterPro" id="IPR006311">
    <property type="entry name" value="TAT_signal"/>
</dbReference>
<keyword evidence="1" id="KW-0732">Signal</keyword>
<dbReference type="RefSeq" id="WP_344124658.1">
    <property type="nucleotide sequence ID" value="NZ_BAAABW010000047.1"/>
</dbReference>